<dbReference type="RefSeq" id="WP_236133678.1">
    <property type="nucleotide sequence ID" value="NZ_JAKGTH010000008.1"/>
</dbReference>
<comment type="caution">
    <text evidence="2">The sequence shown here is derived from an EMBL/GenBank/DDBJ whole genome shotgun (WGS) entry which is preliminary data.</text>
</comment>
<dbReference type="Proteomes" id="UP001179363">
    <property type="component" value="Unassembled WGS sequence"/>
</dbReference>
<keyword evidence="3" id="KW-1185">Reference proteome</keyword>
<sequence length="50" mass="5871">MQIRDENDNKSEDYIIQNNNKTRFGSVFIIIILVVLIAVVAMTGVYFDYW</sequence>
<evidence type="ECO:0000256" key="1">
    <source>
        <dbReference type="SAM" id="Phobius"/>
    </source>
</evidence>
<dbReference type="EMBL" id="JAKGTH010000008">
    <property type="protein sequence ID" value="MCF4101525.1"/>
    <property type="molecule type" value="Genomic_DNA"/>
</dbReference>
<gene>
    <name evidence="2" type="ORF">L1I30_07600</name>
</gene>
<evidence type="ECO:0000313" key="3">
    <source>
        <dbReference type="Proteomes" id="UP001179363"/>
    </source>
</evidence>
<keyword evidence="1" id="KW-0812">Transmembrane</keyword>
<proteinExistence type="predicted"/>
<organism evidence="2 3">
    <name type="scientific">Gillisia lutea</name>
    <dbReference type="NCBI Taxonomy" id="2909668"/>
    <lineage>
        <taxon>Bacteria</taxon>
        <taxon>Pseudomonadati</taxon>
        <taxon>Bacteroidota</taxon>
        <taxon>Flavobacteriia</taxon>
        <taxon>Flavobacteriales</taxon>
        <taxon>Flavobacteriaceae</taxon>
        <taxon>Gillisia</taxon>
    </lineage>
</organism>
<reference evidence="2" key="1">
    <citation type="submission" date="2022-01" db="EMBL/GenBank/DDBJ databases">
        <title>Gillisia lutea sp. nov., isolated from marine plastic residues from the Malvarosa beach (Valencia, Spain).</title>
        <authorList>
            <person name="Vidal-Verdu A."/>
            <person name="Molina-Menor E."/>
            <person name="Satari L."/>
            <person name="Pascual J."/>
            <person name="Pereto J."/>
            <person name="Porcar M."/>
        </authorList>
    </citation>
    <scope>NUCLEOTIDE SEQUENCE</scope>
    <source>
        <strain evidence="2">M10.2A</strain>
    </source>
</reference>
<keyword evidence="1" id="KW-1133">Transmembrane helix</keyword>
<feature type="transmembrane region" description="Helical" evidence="1">
    <location>
        <begin position="24"/>
        <end position="47"/>
    </location>
</feature>
<evidence type="ECO:0000313" key="2">
    <source>
        <dbReference type="EMBL" id="MCF4101525.1"/>
    </source>
</evidence>
<protein>
    <submittedName>
        <fullName evidence="2">Uncharacterized protein</fullName>
    </submittedName>
</protein>
<name>A0ABS9EF73_9FLAO</name>
<keyword evidence="1" id="KW-0472">Membrane</keyword>
<accession>A0ABS9EF73</accession>